<accession>A0A3B1D9T2</accession>
<name>A0A3B1D9T2_9ZZZZ</name>
<dbReference type="InterPro" id="IPR008651">
    <property type="entry name" value="Uncharacterised_HicB"/>
</dbReference>
<dbReference type="SUPFAM" id="SSF143100">
    <property type="entry name" value="TTHA1013/TTHA0281-like"/>
    <property type="match status" value="1"/>
</dbReference>
<evidence type="ECO:0000313" key="1">
    <source>
        <dbReference type="EMBL" id="VAX35601.1"/>
    </source>
</evidence>
<sequence length="112" mass="12458">MSKKIRDQYLKIVEWSEEDNCYIGSAPGLMVGGVHGKSEDKVFKDLCEVVDTTIHIFQKEGKPLPKATINKAYSGKIALRISPELHKSLAIKALQIGESLNKLIQHELQVAV</sequence>
<proteinExistence type="predicted"/>
<evidence type="ECO:0008006" key="2">
    <source>
        <dbReference type="Google" id="ProtNLM"/>
    </source>
</evidence>
<protein>
    <recommendedName>
        <fullName evidence="2">Toxin-antitoxin system HicB family antitoxin</fullName>
    </recommendedName>
</protein>
<gene>
    <name evidence="1" type="ORF">MNBD_UNCLBAC01-1912</name>
</gene>
<dbReference type="Pfam" id="PF05534">
    <property type="entry name" value="HicB"/>
    <property type="match status" value="1"/>
</dbReference>
<dbReference type="EMBL" id="UOGJ01000067">
    <property type="protein sequence ID" value="VAX35601.1"/>
    <property type="molecule type" value="Genomic_DNA"/>
</dbReference>
<reference evidence="1" key="1">
    <citation type="submission" date="2018-06" db="EMBL/GenBank/DDBJ databases">
        <authorList>
            <person name="Zhirakovskaya E."/>
        </authorList>
    </citation>
    <scope>NUCLEOTIDE SEQUENCE</scope>
</reference>
<dbReference type="InterPro" id="IPR035069">
    <property type="entry name" value="TTHA1013/TTHA0281-like"/>
</dbReference>
<organism evidence="1">
    <name type="scientific">hydrothermal vent metagenome</name>
    <dbReference type="NCBI Taxonomy" id="652676"/>
    <lineage>
        <taxon>unclassified sequences</taxon>
        <taxon>metagenomes</taxon>
        <taxon>ecological metagenomes</taxon>
    </lineage>
</organism>
<dbReference type="AlphaFoldDB" id="A0A3B1D9T2"/>